<protein>
    <submittedName>
        <fullName evidence="1">Uncharacterized protein</fullName>
    </submittedName>
</protein>
<dbReference type="EMBL" id="JALLAZ020001686">
    <property type="protein sequence ID" value="KAL3768140.1"/>
    <property type="molecule type" value="Genomic_DNA"/>
</dbReference>
<dbReference type="Proteomes" id="UP001530315">
    <property type="component" value="Unassembled WGS sequence"/>
</dbReference>
<organism evidence="1 2">
    <name type="scientific">Stephanodiscus triporus</name>
    <dbReference type="NCBI Taxonomy" id="2934178"/>
    <lineage>
        <taxon>Eukaryota</taxon>
        <taxon>Sar</taxon>
        <taxon>Stramenopiles</taxon>
        <taxon>Ochrophyta</taxon>
        <taxon>Bacillariophyta</taxon>
        <taxon>Coscinodiscophyceae</taxon>
        <taxon>Thalassiosirophycidae</taxon>
        <taxon>Stephanodiscales</taxon>
        <taxon>Stephanodiscaceae</taxon>
        <taxon>Stephanodiscus</taxon>
    </lineage>
</organism>
<proteinExistence type="predicted"/>
<reference evidence="1 2" key="1">
    <citation type="submission" date="2024-10" db="EMBL/GenBank/DDBJ databases">
        <title>Updated reference genomes for cyclostephanoid diatoms.</title>
        <authorList>
            <person name="Roberts W.R."/>
            <person name="Alverson A.J."/>
        </authorList>
    </citation>
    <scope>NUCLEOTIDE SEQUENCE [LARGE SCALE GENOMIC DNA]</scope>
    <source>
        <strain evidence="1 2">AJA276-08</strain>
    </source>
</reference>
<evidence type="ECO:0000313" key="2">
    <source>
        <dbReference type="Proteomes" id="UP001530315"/>
    </source>
</evidence>
<accession>A0ABD3MW40</accession>
<comment type="caution">
    <text evidence="1">The sequence shown here is derived from an EMBL/GenBank/DDBJ whole genome shotgun (WGS) entry which is preliminary data.</text>
</comment>
<dbReference type="AlphaFoldDB" id="A0ABD3MW40"/>
<sequence length="71" mass="8089">MVQGVLFLTQCPLIQSGDQLYAPYLQRTMPMTDEEEQKQKKIMGFGDYTEQRLSIKSRIAIASKVAKPKLP</sequence>
<name>A0ABD3MW40_9STRA</name>
<keyword evidence="2" id="KW-1185">Reference proteome</keyword>
<gene>
    <name evidence="1" type="ORF">ACHAW5_001281</name>
</gene>
<evidence type="ECO:0000313" key="1">
    <source>
        <dbReference type="EMBL" id="KAL3768140.1"/>
    </source>
</evidence>